<accession>A0A9W6RKL5</accession>
<dbReference type="EMBL" id="BSTJ01000006">
    <property type="protein sequence ID" value="GLY76680.1"/>
    <property type="molecule type" value="Genomic_DNA"/>
</dbReference>
<dbReference type="Proteomes" id="UP001165135">
    <property type="component" value="Unassembled WGS sequence"/>
</dbReference>
<sequence>MIGEDKVTVVTGRNHGQGDPPSAWEQPGQGPYGRPPGHGTAPDHFARHPAGAPQGPAGRRRFPPPALRLRGRGFWGTVGRVLLLIVLLPFLALYAVYWVVTFLLTPVLFALHLMFWPLGCLWAGICRVCGARRDARWRILRPIPPAFPAIWRLSYWFTLRRGISAIVMIVSDW</sequence>
<evidence type="ECO:0000256" key="1">
    <source>
        <dbReference type="SAM" id="MobiDB-lite"/>
    </source>
</evidence>
<name>A0A9W6RKL5_9ACTN</name>
<keyword evidence="2" id="KW-0472">Membrane</keyword>
<proteinExistence type="predicted"/>
<protein>
    <submittedName>
        <fullName evidence="3">Uncharacterized protein</fullName>
    </submittedName>
</protein>
<feature type="compositionally biased region" description="Low complexity" evidence="1">
    <location>
        <begin position="48"/>
        <end position="57"/>
    </location>
</feature>
<gene>
    <name evidence="3" type="ORF">Airi01_049470</name>
</gene>
<feature type="transmembrane region" description="Helical" evidence="2">
    <location>
        <begin position="78"/>
        <end position="100"/>
    </location>
</feature>
<comment type="caution">
    <text evidence="3">The sequence shown here is derived from an EMBL/GenBank/DDBJ whole genome shotgun (WGS) entry which is preliminary data.</text>
</comment>
<keyword evidence="2" id="KW-0812">Transmembrane</keyword>
<evidence type="ECO:0000313" key="3">
    <source>
        <dbReference type="EMBL" id="GLY76680.1"/>
    </source>
</evidence>
<reference evidence="3" key="1">
    <citation type="submission" date="2023-03" db="EMBL/GenBank/DDBJ databases">
        <title>Actinoallomurus iriomotensis NBRC 103681.</title>
        <authorList>
            <person name="Ichikawa N."/>
            <person name="Sato H."/>
            <person name="Tonouchi N."/>
        </authorList>
    </citation>
    <scope>NUCLEOTIDE SEQUENCE</scope>
    <source>
        <strain evidence="3">NBRC 103681</strain>
    </source>
</reference>
<keyword evidence="2" id="KW-1133">Transmembrane helix</keyword>
<evidence type="ECO:0000313" key="4">
    <source>
        <dbReference type="Proteomes" id="UP001165135"/>
    </source>
</evidence>
<feature type="transmembrane region" description="Helical" evidence="2">
    <location>
        <begin position="106"/>
        <end position="128"/>
    </location>
</feature>
<evidence type="ECO:0000256" key="2">
    <source>
        <dbReference type="SAM" id="Phobius"/>
    </source>
</evidence>
<feature type="region of interest" description="Disordered" evidence="1">
    <location>
        <begin position="1"/>
        <end position="61"/>
    </location>
</feature>
<dbReference type="AlphaFoldDB" id="A0A9W6RKL5"/>
<organism evidence="3 4">
    <name type="scientific">Actinoallomurus iriomotensis</name>
    <dbReference type="NCBI Taxonomy" id="478107"/>
    <lineage>
        <taxon>Bacteria</taxon>
        <taxon>Bacillati</taxon>
        <taxon>Actinomycetota</taxon>
        <taxon>Actinomycetes</taxon>
        <taxon>Streptosporangiales</taxon>
        <taxon>Thermomonosporaceae</taxon>
        <taxon>Actinoallomurus</taxon>
    </lineage>
</organism>